<dbReference type="SUPFAM" id="SSF50475">
    <property type="entry name" value="FMN-binding split barrel"/>
    <property type="match status" value="1"/>
</dbReference>
<dbReference type="AlphaFoldDB" id="A0A345XJK8"/>
<name>A0A345XJK8_9ACTN</name>
<dbReference type="PANTHER" id="PTHR30466:SF1">
    <property type="entry name" value="FMN REDUCTASE (NADH) RUTF"/>
    <property type="match status" value="1"/>
</dbReference>
<dbReference type="SMART" id="SM00903">
    <property type="entry name" value="Flavin_Reduct"/>
    <property type="match status" value="1"/>
</dbReference>
<dbReference type="InterPro" id="IPR050268">
    <property type="entry name" value="NADH-dep_flavin_reductase"/>
</dbReference>
<accession>A0A345XJK8</accession>
<gene>
    <name evidence="3" type="ORF">DVA86_03350</name>
</gene>
<evidence type="ECO:0000313" key="3">
    <source>
        <dbReference type="EMBL" id="AXK31824.1"/>
    </source>
</evidence>
<dbReference type="Gene3D" id="2.30.110.10">
    <property type="entry name" value="Electron Transport, Fmn-binding Protein, Chain A"/>
    <property type="match status" value="1"/>
</dbReference>
<evidence type="ECO:0000259" key="2">
    <source>
        <dbReference type="SMART" id="SM00903"/>
    </source>
</evidence>
<dbReference type="Proteomes" id="UP000254425">
    <property type="component" value="Chromosome"/>
</dbReference>
<sequence>MGTPAGQRLSDQTALASVGPQTFRSLMGSLASGVSVVTTLDGMGPRGFTCSAVCSVSATPPLLLSGVNNRSGTLRVILDTGRFAVNFLSEQGAGVSSLFASDSSTKFDDIGWEPGKVTGMPLLEPTVAHAECVVAESVGIGDHTLLIGRIVGGGTEQERLPLSYWRGDYGRLLRHELSRTEES</sequence>
<feature type="domain" description="Flavin reductase like" evidence="2">
    <location>
        <begin position="27"/>
        <end position="171"/>
    </location>
</feature>
<proteinExistence type="predicted"/>
<dbReference type="Pfam" id="PF01613">
    <property type="entry name" value="Flavin_Reduct"/>
    <property type="match status" value="1"/>
</dbReference>
<evidence type="ECO:0000313" key="4">
    <source>
        <dbReference type="Proteomes" id="UP000254425"/>
    </source>
</evidence>
<keyword evidence="1" id="KW-0560">Oxidoreductase</keyword>
<keyword evidence="4" id="KW-1185">Reference proteome</keyword>
<organism evidence="3 4">
    <name type="scientific">Streptomyces armeniacus</name>
    <dbReference type="NCBI Taxonomy" id="83291"/>
    <lineage>
        <taxon>Bacteria</taxon>
        <taxon>Bacillati</taxon>
        <taxon>Actinomycetota</taxon>
        <taxon>Actinomycetes</taxon>
        <taxon>Kitasatosporales</taxon>
        <taxon>Streptomycetaceae</taxon>
        <taxon>Streptomyces</taxon>
    </lineage>
</organism>
<dbReference type="InterPro" id="IPR012349">
    <property type="entry name" value="Split_barrel_FMN-bd"/>
</dbReference>
<dbReference type="GO" id="GO:0010181">
    <property type="term" value="F:FMN binding"/>
    <property type="evidence" value="ECO:0007669"/>
    <property type="project" value="InterPro"/>
</dbReference>
<dbReference type="InterPro" id="IPR002563">
    <property type="entry name" value="Flavin_Rdtase-like_dom"/>
</dbReference>
<dbReference type="KEGG" id="sarm:DVA86_03350"/>
<reference evidence="3 4" key="1">
    <citation type="submission" date="2018-07" db="EMBL/GenBank/DDBJ databases">
        <title>Draft genome of the type strain Streptomyces armeniacus ATCC 15676.</title>
        <authorList>
            <person name="Labana P."/>
            <person name="Gosse J.T."/>
            <person name="Boddy C.N."/>
        </authorList>
    </citation>
    <scope>NUCLEOTIDE SEQUENCE [LARGE SCALE GENOMIC DNA]</scope>
    <source>
        <strain evidence="3 4">ATCC 15676</strain>
    </source>
</reference>
<dbReference type="EMBL" id="CP031320">
    <property type="protein sequence ID" value="AXK31824.1"/>
    <property type="molecule type" value="Genomic_DNA"/>
</dbReference>
<dbReference type="PANTHER" id="PTHR30466">
    <property type="entry name" value="FLAVIN REDUCTASE"/>
    <property type="match status" value="1"/>
</dbReference>
<dbReference type="GO" id="GO:0042602">
    <property type="term" value="F:riboflavin reductase (NADPH) activity"/>
    <property type="evidence" value="ECO:0007669"/>
    <property type="project" value="TreeGrafter"/>
</dbReference>
<evidence type="ECO:0000256" key="1">
    <source>
        <dbReference type="ARBA" id="ARBA00023002"/>
    </source>
</evidence>
<protein>
    <submittedName>
        <fullName evidence="3">Flavin reductase</fullName>
    </submittedName>
</protein>
<dbReference type="RefSeq" id="WP_208875633.1">
    <property type="nucleotide sequence ID" value="NZ_CP031320.1"/>
</dbReference>